<protein>
    <submittedName>
        <fullName evidence="1">Uncharacterized protein</fullName>
    </submittedName>
</protein>
<accession>A0A1H8FWM7</accession>
<dbReference type="Pfam" id="PF20218">
    <property type="entry name" value="DUF6578"/>
    <property type="match status" value="1"/>
</dbReference>
<proteinExistence type="predicted"/>
<dbReference type="AlphaFoldDB" id="A0A1H8FWM7"/>
<dbReference type="RefSeq" id="WP_091105083.1">
    <property type="nucleotide sequence ID" value="NZ_FOBF01000025.1"/>
</dbReference>
<evidence type="ECO:0000313" key="1">
    <source>
        <dbReference type="EMBL" id="SEN35920.1"/>
    </source>
</evidence>
<name>A0A1H8FWM7_9ACTN</name>
<reference evidence="1 2" key="1">
    <citation type="submission" date="2016-10" db="EMBL/GenBank/DDBJ databases">
        <authorList>
            <person name="de Groot N.N."/>
        </authorList>
    </citation>
    <scope>NUCLEOTIDE SEQUENCE [LARGE SCALE GENOMIC DNA]</scope>
    <source>
        <strain evidence="1 2">DSM 43357</strain>
    </source>
</reference>
<gene>
    <name evidence="1" type="ORF">SAMN05660976_07378</name>
</gene>
<sequence>MELLVWVADWQMQCCGTPFRVGSRISWTLGPADRAGLAELLGQDTAAAVDRVEDHHGGLPEHTPATEATVTRITAVHCRYAPSAESRVLHPVRGSAAFSPVDHADGWTPNRGELEFVGYLVRLATSP</sequence>
<dbReference type="Proteomes" id="UP000198953">
    <property type="component" value="Unassembled WGS sequence"/>
</dbReference>
<dbReference type="InterPro" id="IPR046485">
    <property type="entry name" value="DUF6578"/>
</dbReference>
<keyword evidence="2" id="KW-1185">Reference proteome</keyword>
<dbReference type="OrthoDB" id="2084645at2"/>
<evidence type="ECO:0000313" key="2">
    <source>
        <dbReference type="Proteomes" id="UP000198953"/>
    </source>
</evidence>
<organism evidence="1 2">
    <name type="scientific">Nonomuraea pusilla</name>
    <dbReference type="NCBI Taxonomy" id="46177"/>
    <lineage>
        <taxon>Bacteria</taxon>
        <taxon>Bacillati</taxon>
        <taxon>Actinomycetota</taxon>
        <taxon>Actinomycetes</taxon>
        <taxon>Streptosporangiales</taxon>
        <taxon>Streptosporangiaceae</taxon>
        <taxon>Nonomuraea</taxon>
    </lineage>
</organism>
<dbReference type="EMBL" id="FOBF01000025">
    <property type="protein sequence ID" value="SEN35920.1"/>
    <property type="molecule type" value="Genomic_DNA"/>
</dbReference>